<evidence type="ECO:0000313" key="2">
    <source>
        <dbReference type="EMBL" id="MEJ8574409.1"/>
    </source>
</evidence>
<reference evidence="2 3" key="1">
    <citation type="submission" date="2024-02" db="EMBL/GenBank/DDBJ databases">
        <title>Genome analysis and characterization of Microbaculum marinisediminis sp. nov., isolated from marine sediment.</title>
        <authorList>
            <person name="Du Z.-J."/>
            <person name="Ye Y.-Q."/>
            <person name="Zhang Z.-R."/>
            <person name="Yuan S.-M."/>
            <person name="Zhang X.-Y."/>
        </authorList>
    </citation>
    <scope>NUCLEOTIDE SEQUENCE [LARGE SCALE GENOMIC DNA]</scope>
    <source>
        <strain evidence="2 3">SDUM1044001</strain>
    </source>
</reference>
<evidence type="ECO:0000256" key="1">
    <source>
        <dbReference type="SAM" id="Phobius"/>
    </source>
</evidence>
<keyword evidence="3" id="KW-1185">Reference proteome</keyword>
<organism evidence="2 3">
    <name type="scientific">Microbaculum marinum</name>
    <dbReference type="NCBI Taxonomy" id="1764581"/>
    <lineage>
        <taxon>Bacteria</taxon>
        <taxon>Pseudomonadati</taxon>
        <taxon>Pseudomonadota</taxon>
        <taxon>Alphaproteobacteria</taxon>
        <taxon>Hyphomicrobiales</taxon>
        <taxon>Tepidamorphaceae</taxon>
        <taxon>Microbaculum</taxon>
    </lineage>
</organism>
<dbReference type="EMBL" id="JAZHOF010000011">
    <property type="protein sequence ID" value="MEJ8574409.1"/>
    <property type="molecule type" value="Genomic_DNA"/>
</dbReference>
<comment type="caution">
    <text evidence="2">The sequence shown here is derived from an EMBL/GenBank/DDBJ whole genome shotgun (WGS) entry which is preliminary data.</text>
</comment>
<gene>
    <name evidence="2" type="ORF">V3328_23200</name>
</gene>
<proteinExistence type="predicted"/>
<feature type="transmembrane region" description="Helical" evidence="1">
    <location>
        <begin position="208"/>
        <end position="227"/>
    </location>
</feature>
<accession>A0AAW9RLE2</accession>
<keyword evidence="1" id="KW-0812">Transmembrane</keyword>
<keyword evidence="1" id="KW-1133">Transmembrane helix</keyword>
<evidence type="ECO:0008006" key="4">
    <source>
        <dbReference type="Google" id="ProtNLM"/>
    </source>
</evidence>
<evidence type="ECO:0000313" key="3">
    <source>
        <dbReference type="Proteomes" id="UP001378188"/>
    </source>
</evidence>
<keyword evidence="1" id="KW-0472">Membrane</keyword>
<protein>
    <recommendedName>
        <fullName evidence="4">Chemotaxis methyl-accepting receptor HlyB-like 4HB MCP domain-containing protein</fullName>
    </recommendedName>
</protein>
<sequence length="232" mass="26335">MSKDRSEFIHSIGEKLVIGILFATFSFLIFEQVKNSISERASIRDKALETANIISNYYLDIARDTILSLQDVRIRADEFNIIGDTDADDRRIKGGEIADLSRMILLKIEQLQTLEMDLLENSEPNNSSSGDKLKQYESKYREIKNNLASISNSATTSIQIEQDELDSLYESIAFLVSNVNNNVKSIIYSEADYKMTDGRFWEVSGFRYIIFAISLCLFGVLIVFILLPKSPS</sequence>
<dbReference type="RefSeq" id="WP_340332105.1">
    <property type="nucleotide sequence ID" value="NZ_JAZHOF010000011.1"/>
</dbReference>
<dbReference type="AlphaFoldDB" id="A0AAW9RLE2"/>
<name>A0AAW9RLE2_9HYPH</name>
<dbReference type="Proteomes" id="UP001378188">
    <property type="component" value="Unassembled WGS sequence"/>
</dbReference>